<comment type="caution">
    <text evidence="1">The sequence shown here is derived from an EMBL/GenBank/DDBJ whole genome shotgun (WGS) entry which is preliminary data.</text>
</comment>
<dbReference type="EMBL" id="JACWZY010000002">
    <property type="protein sequence ID" value="MBD2699540.1"/>
    <property type="molecule type" value="Genomic_DNA"/>
</dbReference>
<dbReference type="RefSeq" id="WP_190885399.1">
    <property type="nucleotide sequence ID" value="NZ_JACWZY010000002.1"/>
</dbReference>
<gene>
    <name evidence="1" type="ORF">IC229_02755</name>
</gene>
<accession>A0A927ARC9</accession>
<protein>
    <submittedName>
        <fullName evidence="1">Uncharacterized protein</fullName>
    </submittedName>
</protein>
<dbReference type="Proteomes" id="UP000598820">
    <property type="component" value="Unassembled WGS sequence"/>
</dbReference>
<keyword evidence="2" id="KW-1185">Reference proteome</keyword>
<evidence type="ECO:0000313" key="1">
    <source>
        <dbReference type="EMBL" id="MBD2699540.1"/>
    </source>
</evidence>
<reference evidence="1" key="1">
    <citation type="submission" date="2020-09" db="EMBL/GenBank/DDBJ databases">
        <authorList>
            <person name="Kim M.K."/>
        </authorList>
    </citation>
    <scope>NUCLEOTIDE SEQUENCE</scope>
    <source>
        <strain evidence="1">BT702</strain>
    </source>
</reference>
<proteinExistence type="predicted"/>
<dbReference type="AlphaFoldDB" id="A0A927ARC9"/>
<name>A0A927ARC9_9BACT</name>
<evidence type="ECO:0000313" key="2">
    <source>
        <dbReference type="Proteomes" id="UP000598820"/>
    </source>
</evidence>
<organism evidence="1 2">
    <name type="scientific">Spirosoma profusum</name>
    <dbReference type="NCBI Taxonomy" id="2771354"/>
    <lineage>
        <taxon>Bacteria</taxon>
        <taxon>Pseudomonadati</taxon>
        <taxon>Bacteroidota</taxon>
        <taxon>Cytophagia</taxon>
        <taxon>Cytophagales</taxon>
        <taxon>Cytophagaceae</taxon>
        <taxon>Spirosoma</taxon>
    </lineage>
</organism>
<sequence length="53" mass="5881">MKKKLQKLTLKADQIVVLSKQENANVKAGMPTRTATNTASQPPFCLSYKWGCL</sequence>